<dbReference type="CDD" id="cd05233">
    <property type="entry name" value="SDR_c"/>
    <property type="match status" value="1"/>
</dbReference>
<dbReference type="PATRIC" id="fig|1938.3.peg.5597"/>
<dbReference type="Pfam" id="PF13561">
    <property type="entry name" value="adh_short_C2"/>
    <property type="match status" value="1"/>
</dbReference>
<dbReference type="AlphaFoldDB" id="A0A0J8BZN5"/>
<comment type="caution">
    <text evidence="5">The sequence shown here is derived from an EMBL/GenBank/DDBJ whole genome shotgun (WGS) entry which is preliminary data.</text>
</comment>
<dbReference type="PANTHER" id="PTHR42879">
    <property type="entry name" value="3-OXOACYL-(ACYL-CARRIER-PROTEIN) REDUCTASE"/>
    <property type="match status" value="1"/>
</dbReference>
<protein>
    <submittedName>
        <fullName evidence="5">Short-chain dehydrogenase</fullName>
    </submittedName>
</protein>
<dbReference type="EMBL" id="LFNT01000042">
    <property type="protein sequence ID" value="KMS70925.1"/>
    <property type="molecule type" value="Genomic_DNA"/>
</dbReference>
<organism evidence="5 6">
    <name type="scientific">Streptomyces viridochromogenes</name>
    <dbReference type="NCBI Taxonomy" id="1938"/>
    <lineage>
        <taxon>Bacteria</taxon>
        <taxon>Bacillati</taxon>
        <taxon>Actinomycetota</taxon>
        <taxon>Actinomycetes</taxon>
        <taxon>Kitasatosporales</taxon>
        <taxon>Streptomycetaceae</taxon>
        <taxon>Streptomyces</taxon>
    </lineage>
</organism>
<dbReference type="InterPro" id="IPR057326">
    <property type="entry name" value="KR_dom"/>
</dbReference>
<evidence type="ECO:0000259" key="4">
    <source>
        <dbReference type="SMART" id="SM00822"/>
    </source>
</evidence>
<evidence type="ECO:0000256" key="1">
    <source>
        <dbReference type="ARBA" id="ARBA00006484"/>
    </source>
</evidence>
<dbReference type="PRINTS" id="PR00080">
    <property type="entry name" value="SDRFAMILY"/>
</dbReference>
<evidence type="ECO:0000256" key="3">
    <source>
        <dbReference type="SAM" id="MobiDB-lite"/>
    </source>
</evidence>
<dbReference type="GO" id="GO:0032787">
    <property type="term" value="P:monocarboxylic acid metabolic process"/>
    <property type="evidence" value="ECO:0007669"/>
    <property type="project" value="UniProtKB-ARBA"/>
</dbReference>
<dbReference type="InterPro" id="IPR020904">
    <property type="entry name" value="Sc_DH/Rdtase_CS"/>
</dbReference>
<dbReference type="SUPFAM" id="SSF51735">
    <property type="entry name" value="NAD(P)-binding Rossmann-fold domains"/>
    <property type="match status" value="1"/>
</dbReference>
<dbReference type="InterPro" id="IPR050259">
    <property type="entry name" value="SDR"/>
</dbReference>
<feature type="domain" description="Ketoreductase" evidence="4">
    <location>
        <begin position="11"/>
        <end position="186"/>
    </location>
</feature>
<comment type="similarity">
    <text evidence="1">Belongs to the short-chain dehydrogenases/reductases (SDR) family.</text>
</comment>
<feature type="region of interest" description="Disordered" evidence="3">
    <location>
        <begin position="37"/>
        <end position="59"/>
    </location>
</feature>
<dbReference type="PRINTS" id="PR00081">
    <property type="entry name" value="GDHRDH"/>
</dbReference>
<dbReference type="InterPro" id="IPR002347">
    <property type="entry name" value="SDR_fam"/>
</dbReference>
<dbReference type="FunFam" id="3.40.50.720:FF:000084">
    <property type="entry name" value="Short-chain dehydrogenase reductase"/>
    <property type="match status" value="1"/>
</dbReference>
<dbReference type="OrthoDB" id="3676637at2"/>
<dbReference type="InterPro" id="IPR036291">
    <property type="entry name" value="NAD(P)-bd_dom_sf"/>
</dbReference>
<reference evidence="5 6" key="1">
    <citation type="submission" date="2015-06" db="EMBL/GenBank/DDBJ databases">
        <authorList>
            <person name="Ju K.-S."/>
            <person name="Doroghazi J.R."/>
            <person name="Metcalf W.W."/>
        </authorList>
    </citation>
    <scope>NUCLEOTIDE SEQUENCE [LARGE SCALE GENOMIC DNA]</scope>
    <source>
        <strain evidence="5 6">NRRL 3414</strain>
    </source>
</reference>
<evidence type="ECO:0000313" key="5">
    <source>
        <dbReference type="EMBL" id="KMS70925.1"/>
    </source>
</evidence>
<accession>A0A0J8BZN5</accession>
<dbReference type="PANTHER" id="PTHR42879:SF2">
    <property type="entry name" value="3-OXOACYL-[ACYL-CARRIER-PROTEIN] REDUCTASE FABG"/>
    <property type="match status" value="1"/>
</dbReference>
<dbReference type="RefSeq" id="WP_048584401.1">
    <property type="nucleotide sequence ID" value="NZ_LFNT01000042.1"/>
</dbReference>
<dbReference type="PROSITE" id="PS00061">
    <property type="entry name" value="ADH_SHORT"/>
    <property type="match status" value="1"/>
</dbReference>
<dbReference type="GO" id="GO:0016491">
    <property type="term" value="F:oxidoreductase activity"/>
    <property type="evidence" value="ECO:0007669"/>
    <property type="project" value="UniProtKB-KW"/>
</dbReference>
<sequence>MSRQSHTVTGSRCLVIGATGAIGSAVTEHLRAAGAPVVTTGRGPLSGGAATPEGSQSPVRHIELDVRDPEAVAGTVDEAAQAMGGLDALVYCPGVAHVGPLDGISPTQWNEIFEVNTRGFGLAVAAALPYWRGDTPGRAVAVSSQAARRGQALIGAYSASKAGLEGLVRALAVELASVARVNAVAPGIVPTEMIHEDFRRQAAQQGQPVEVIEERTLGRIPTGSFQDAAAVAAAVGFLVSPAAAHITGQVLGVDGGMTA</sequence>
<keyword evidence="2" id="KW-0560">Oxidoreductase</keyword>
<evidence type="ECO:0000256" key="2">
    <source>
        <dbReference type="ARBA" id="ARBA00023002"/>
    </source>
</evidence>
<dbReference type="Proteomes" id="UP000037432">
    <property type="component" value="Unassembled WGS sequence"/>
</dbReference>
<name>A0A0J8BZN5_STRVR</name>
<proteinExistence type="inferred from homology"/>
<dbReference type="SMART" id="SM00822">
    <property type="entry name" value="PKS_KR"/>
    <property type="match status" value="1"/>
</dbReference>
<gene>
    <name evidence="5" type="ORF">ACM01_29315</name>
</gene>
<evidence type="ECO:0000313" key="6">
    <source>
        <dbReference type="Proteomes" id="UP000037432"/>
    </source>
</evidence>
<dbReference type="Gene3D" id="3.40.50.720">
    <property type="entry name" value="NAD(P)-binding Rossmann-like Domain"/>
    <property type="match status" value="1"/>
</dbReference>